<evidence type="ECO:0000313" key="2">
    <source>
        <dbReference type="Proteomes" id="UP000199042"/>
    </source>
</evidence>
<dbReference type="EMBL" id="FNQH01000001">
    <property type="protein sequence ID" value="SDZ95126.1"/>
    <property type="molecule type" value="Genomic_DNA"/>
</dbReference>
<keyword evidence="2" id="KW-1185">Reference proteome</keyword>
<gene>
    <name evidence="1" type="ORF">SAMN04488525_101705</name>
</gene>
<dbReference type="AlphaFoldDB" id="A0AB37ZYG6"/>
<organism evidence="1 2">
    <name type="scientific">Trichococcus collinsii</name>
    <dbReference type="NCBI Taxonomy" id="157076"/>
    <lineage>
        <taxon>Bacteria</taxon>
        <taxon>Bacillati</taxon>
        <taxon>Bacillota</taxon>
        <taxon>Bacilli</taxon>
        <taxon>Lactobacillales</taxon>
        <taxon>Carnobacteriaceae</taxon>
        <taxon>Trichococcus</taxon>
    </lineage>
</organism>
<proteinExistence type="predicted"/>
<sequence length="65" mass="7269">MESETMRELIKKLLDSDVSAYRIGKEADIATAIILNLRNGKREVDNISLATAEKMAAYQQKIDNA</sequence>
<reference evidence="1 2" key="1">
    <citation type="submission" date="2016-10" db="EMBL/GenBank/DDBJ databases">
        <authorList>
            <person name="Varghese N."/>
            <person name="Submissions S."/>
        </authorList>
    </citation>
    <scope>NUCLEOTIDE SEQUENCE [LARGE SCALE GENOMIC DNA]</scope>
    <source>
        <strain evidence="1 2">DSM 14526</strain>
    </source>
</reference>
<protein>
    <submittedName>
        <fullName evidence="1">Uncharacterized protein</fullName>
    </submittedName>
</protein>
<dbReference type="Proteomes" id="UP000199042">
    <property type="component" value="Unassembled WGS sequence"/>
</dbReference>
<dbReference type="RefSeq" id="WP_218131789.1">
    <property type="nucleotide sequence ID" value="NZ_FJNA01000002.1"/>
</dbReference>
<accession>A0AB37ZYG6</accession>
<comment type="caution">
    <text evidence="1">The sequence shown here is derived from an EMBL/GenBank/DDBJ whole genome shotgun (WGS) entry which is preliminary data.</text>
</comment>
<evidence type="ECO:0000313" key="1">
    <source>
        <dbReference type="EMBL" id="SDZ95126.1"/>
    </source>
</evidence>
<name>A0AB37ZYG6_9LACT</name>